<keyword evidence="4 8" id="KW-0812">Transmembrane</keyword>
<comment type="similarity">
    <text evidence="2 7">Belongs to the sodium:solute symporter (SSF) (TC 2.A.21) family.</text>
</comment>
<evidence type="ECO:0000256" key="5">
    <source>
        <dbReference type="ARBA" id="ARBA00022989"/>
    </source>
</evidence>
<evidence type="ECO:0000256" key="7">
    <source>
        <dbReference type="RuleBase" id="RU362091"/>
    </source>
</evidence>
<accession>A0AB94IYN5</accession>
<dbReference type="Proteomes" id="UP000008957">
    <property type="component" value="Chromosome"/>
</dbReference>
<dbReference type="EMBL" id="FP929056">
    <property type="protein sequence ID" value="CBL28799.1"/>
    <property type="molecule type" value="Genomic_DNA"/>
</dbReference>
<proteinExistence type="inferred from homology"/>
<reference evidence="9 10" key="2">
    <citation type="submission" date="2010-03" db="EMBL/GenBank/DDBJ databases">
        <authorList>
            <person name="Pajon A."/>
        </authorList>
    </citation>
    <scope>NUCLEOTIDE SEQUENCE [LARGE SCALE GENOMIC DNA]</scope>
    <source>
        <strain evidence="9 10">SGP1</strain>
    </source>
</reference>
<feature type="transmembrane region" description="Helical" evidence="8">
    <location>
        <begin position="287"/>
        <end position="308"/>
    </location>
</feature>
<sequence>MEFQMGLGIVLVLALIVGVGLWSGRRVKSKADFLTGGGQAGPALVCGALMGSLVSAQSTIGSAQMAFYYGLTAWWFTLGSGLGCLLMALGYVRALRASGCVTELQVISKEYGGAAESVGAVLSALGIFITVLSQIIACIGLFTILFPNLSIAWAAVLTVAVMGCYVVFGGAWGAGMGGVVKVALLYLAFMAGIVLVLRCEGGLPGLAETLSNLLAGTPLGMVQRAAANVPNVADGGDLAQRFASLTARGLPTDMGSCLSLIVGVLSTQTYAQAVWSAKTDAAARRGVLISALLIPILGAAGILMGLSVRAHYITQAEAEALAAAGQAIPDLPVLASTLHVLPAFAMDHMPPLMAGAVLGTLLITVIGGGAGLSLGMATILVEDLYRRATKRIDTASKELLATRLTIVGILAVGAALAVLAHDSKLNDLGFLSMGLRGRWCSPP</sequence>
<feature type="transmembrane region" description="Helical" evidence="8">
    <location>
        <begin position="151"/>
        <end position="172"/>
    </location>
</feature>
<feature type="transmembrane region" description="Helical" evidence="8">
    <location>
        <begin position="179"/>
        <end position="197"/>
    </location>
</feature>
<name>A0AB94IYN5_9BACT</name>
<evidence type="ECO:0000256" key="6">
    <source>
        <dbReference type="ARBA" id="ARBA00023136"/>
    </source>
</evidence>
<feature type="transmembrane region" description="Helical" evidence="8">
    <location>
        <begin position="353"/>
        <end position="380"/>
    </location>
</feature>
<dbReference type="InterPro" id="IPR050277">
    <property type="entry name" value="Sodium:Solute_Symporter"/>
</dbReference>
<protein>
    <submittedName>
        <fullName evidence="9">Na+/proline symporter</fullName>
    </submittedName>
</protein>
<dbReference type="GO" id="GO:0005886">
    <property type="term" value="C:plasma membrane"/>
    <property type="evidence" value="ECO:0007669"/>
    <property type="project" value="TreeGrafter"/>
</dbReference>
<feature type="transmembrane region" description="Helical" evidence="8">
    <location>
        <begin position="6"/>
        <end position="24"/>
    </location>
</feature>
<dbReference type="GO" id="GO:0022857">
    <property type="term" value="F:transmembrane transporter activity"/>
    <property type="evidence" value="ECO:0007669"/>
    <property type="project" value="InterPro"/>
</dbReference>
<dbReference type="Gene3D" id="1.20.1730.10">
    <property type="entry name" value="Sodium/glucose cotransporter"/>
    <property type="match status" value="1"/>
</dbReference>
<reference evidence="10" key="1">
    <citation type="submission" date="2010-03" db="EMBL/GenBank/DDBJ databases">
        <title>The genome sequence of Synergistetes sp. SGP1.</title>
        <authorList>
            <consortium name="metaHIT consortium -- http://www.metahit.eu/"/>
            <person name="Pajon A."/>
            <person name="Turner K."/>
            <person name="Parkhill J."/>
            <person name="Wade W."/>
            <person name="Vartoukian S."/>
        </authorList>
    </citation>
    <scope>NUCLEOTIDE SEQUENCE [LARGE SCALE GENOMIC DNA]</scope>
    <source>
        <strain evidence="10">SGP1</strain>
    </source>
</reference>
<evidence type="ECO:0000256" key="1">
    <source>
        <dbReference type="ARBA" id="ARBA00004141"/>
    </source>
</evidence>
<evidence type="ECO:0000313" key="9">
    <source>
        <dbReference type="EMBL" id="CBL28799.1"/>
    </source>
</evidence>
<dbReference type="InterPro" id="IPR038377">
    <property type="entry name" value="Na/Glc_symporter_sf"/>
</dbReference>
<dbReference type="InterPro" id="IPR001734">
    <property type="entry name" value="Na/solute_symporter"/>
</dbReference>
<dbReference type="PANTHER" id="PTHR48086:SF7">
    <property type="entry name" value="SODIUM-SOLUTE SYMPORTER-RELATED"/>
    <property type="match status" value="1"/>
</dbReference>
<dbReference type="KEGG" id="sbr:SY1_19930"/>
<dbReference type="RefSeq" id="WP_015556946.1">
    <property type="nucleotide sequence ID" value="NC_021038.1"/>
</dbReference>
<evidence type="ECO:0000256" key="2">
    <source>
        <dbReference type="ARBA" id="ARBA00006434"/>
    </source>
</evidence>
<dbReference type="AlphaFoldDB" id="A0AB94IYN5"/>
<dbReference type="Pfam" id="PF00474">
    <property type="entry name" value="SSF"/>
    <property type="match status" value="1"/>
</dbReference>
<feature type="transmembrane region" description="Helical" evidence="8">
    <location>
        <begin position="66"/>
        <end position="89"/>
    </location>
</feature>
<keyword evidence="6 8" id="KW-0472">Membrane</keyword>
<dbReference type="PROSITE" id="PS50283">
    <property type="entry name" value="NA_SOLUT_SYMP_3"/>
    <property type="match status" value="1"/>
</dbReference>
<organism evidence="9 10">
    <name type="scientific">Fretibacterium fastidiosum</name>
    <dbReference type="NCBI Taxonomy" id="651822"/>
    <lineage>
        <taxon>Bacteria</taxon>
        <taxon>Thermotogati</taxon>
        <taxon>Synergistota</taxon>
        <taxon>Synergistia</taxon>
        <taxon>Synergistales</taxon>
        <taxon>Aminobacteriaceae</taxon>
        <taxon>Fretibacterium</taxon>
    </lineage>
</organism>
<feature type="transmembrane region" description="Helical" evidence="8">
    <location>
        <begin position="118"/>
        <end position="145"/>
    </location>
</feature>
<keyword evidence="5 8" id="KW-1133">Transmembrane helix</keyword>
<comment type="subcellular location">
    <subcellularLocation>
        <location evidence="1">Membrane</location>
        <topology evidence="1">Multi-pass membrane protein</topology>
    </subcellularLocation>
</comment>
<keyword evidence="10" id="KW-1185">Reference proteome</keyword>
<evidence type="ECO:0000313" key="10">
    <source>
        <dbReference type="Proteomes" id="UP000008957"/>
    </source>
</evidence>
<evidence type="ECO:0000256" key="4">
    <source>
        <dbReference type="ARBA" id="ARBA00022692"/>
    </source>
</evidence>
<keyword evidence="3" id="KW-0813">Transport</keyword>
<evidence type="ECO:0000256" key="8">
    <source>
        <dbReference type="SAM" id="Phobius"/>
    </source>
</evidence>
<evidence type="ECO:0000256" key="3">
    <source>
        <dbReference type="ARBA" id="ARBA00022448"/>
    </source>
</evidence>
<dbReference type="PANTHER" id="PTHR48086">
    <property type="entry name" value="SODIUM/PROLINE SYMPORTER-RELATED"/>
    <property type="match status" value="1"/>
</dbReference>
<gene>
    <name evidence="9" type="ORF">SY1_19930</name>
</gene>
<feature type="transmembrane region" description="Helical" evidence="8">
    <location>
        <begin position="400"/>
        <end position="420"/>
    </location>
</feature>